<protein>
    <submittedName>
        <fullName evidence="1">PAAR domain-containing protein</fullName>
    </submittedName>
</protein>
<dbReference type="Proteomes" id="UP000826462">
    <property type="component" value="Chromosome 1"/>
</dbReference>
<gene>
    <name evidence="1" type="ORF">KZJ38_18760</name>
</gene>
<sequence length="220" mass="22966">MSEQEQKGKTYCYATVGALTERGGRVTTGSMVSIGGLGIARVGDVVTYAGGSEAVVTDGAGAARVIGNRPAALVGSSLSNGDRIIETPWQSLRMTLFVPDGKVIPGLFDAAWTPPSRGPDHRFVVRGSTTARGGVLTHATSDWEVPGTDRKAARIGDCVEYQDGSRARVVTGVGMRGNEQLAFAVVGSMLENGDVITDSPHRTPCLSMEFVPVDERGAAA</sequence>
<accession>A0ABX8UHV8</accession>
<dbReference type="CDD" id="cd14671">
    <property type="entry name" value="PAAR_like"/>
    <property type="match status" value="1"/>
</dbReference>
<evidence type="ECO:0000313" key="2">
    <source>
        <dbReference type="Proteomes" id="UP000826462"/>
    </source>
</evidence>
<dbReference type="RefSeq" id="WP_219797669.1">
    <property type="nucleotide sequence ID" value="NZ_CP080095.1"/>
</dbReference>
<name>A0ABX8UHV8_9BURK</name>
<dbReference type="InterPro" id="IPR008727">
    <property type="entry name" value="PAAR_motif"/>
</dbReference>
<organism evidence="1 2">
    <name type="scientific">Paraburkholderia edwinii</name>
    <dbReference type="NCBI Taxonomy" id="2861782"/>
    <lineage>
        <taxon>Bacteria</taxon>
        <taxon>Pseudomonadati</taxon>
        <taxon>Pseudomonadota</taxon>
        <taxon>Betaproteobacteria</taxon>
        <taxon>Burkholderiales</taxon>
        <taxon>Burkholderiaceae</taxon>
        <taxon>Paraburkholderia</taxon>
    </lineage>
</organism>
<proteinExistence type="predicted"/>
<keyword evidence="2" id="KW-1185">Reference proteome</keyword>
<reference evidence="1 2" key="1">
    <citation type="submission" date="2021-07" db="EMBL/GenBank/DDBJ databases">
        <title>Paraburkholderia edwinii protects Aspergillus sp. from phenazines by acting as a toxin sponge.</title>
        <authorList>
            <person name="Dahlstrom K.M."/>
            <person name="Newman D.K."/>
        </authorList>
    </citation>
    <scope>NUCLEOTIDE SEQUENCE [LARGE SCALE GENOMIC DNA]</scope>
    <source>
        <strain evidence="1 2">Pe01</strain>
    </source>
</reference>
<evidence type="ECO:0000313" key="1">
    <source>
        <dbReference type="EMBL" id="QYD68276.1"/>
    </source>
</evidence>
<dbReference type="EMBL" id="CP080095">
    <property type="protein sequence ID" value="QYD68276.1"/>
    <property type="molecule type" value="Genomic_DNA"/>
</dbReference>
<dbReference type="Pfam" id="PF05488">
    <property type="entry name" value="PAAR_motif"/>
    <property type="match status" value="1"/>
</dbReference>